<dbReference type="RefSeq" id="WP_306301607.1">
    <property type="nucleotide sequence ID" value="NZ_JBHUNF010000001.1"/>
</dbReference>
<evidence type="ECO:0008006" key="3">
    <source>
        <dbReference type="Google" id="ProtNLM"/>
    </source>
</evidence>
<reference evidence="2" key="1">
    <citation type="journal article" date="2019" name="Int. J. Syst. Evol. Microbiol.">
        <title>The Global Catalogue of Microorganisms (GCM) 10K type strain sequencing project: providing services to taxonomists for standard genome sequencing and annotation.</title>
        <authorList>
            <consortium name="The Broad Institute Genomics Platform"/>
            <consortium name="The Broad Institute Genome Sequencing Center for Infectious Disease"/>
            <person name="Wu L."/>
            <person name="Ma J."/>
        </authorList>
    </citation>
    <scope>NUCLEOTIDE SEQUENCE [LARGE SCALE GENOMIC DNA]</scope>
    <source>
        <strain evidence="2">TISTR 1511</strain>
    </source>
</reference>
<evidence type="ECO:0000313" key="1">
    <source>
        <dbReference type="EMBL" id="MFD2673923.1"/>
    </source>
</evidence>
<evidence type="ECO:0000313" key="2">
    <source>
        <dbReference type="Proteomes" id="UP001597453"/>
    </source>
</evidence>
<gene>
    <name evidence="1" type="ORF">ACFSUQ_01190</name>
</gene>
<name>A0ABW5RFS0_9MICO</name>
<organism evidence="1 2">
    <name type="scientific">Gulosibacter bifidus</name>
    <dbReference type="NCBI Taxonomy" id="272239"/>
    <lineage>
        <taxon>Bacteria</taxon>
        <taxon>Bacillati</taxon>
        <taxon>Actinomycetota</taxon>
        <taxon>Actinomycetes</taxon>
        <taxon>Micrococcales</taxon>
        <taxon>Microbacteriaceae</taxon>
        <taxon>Gulosibacter</taxon>
    </lineage>
</organism>
<proteinExistence type="predicted"/>
<comment type="caution">
    <text evidence="1">The sequence shown here is derived from an EMBL/GenBank/DDBJ whole genome shotgun (WGS) entry which is preliminary data.</text>
</comment>
<sequence>MSSGEFDLRSRLRGFLVEDQAPVPQCSRAACNNAAEYRLEWRNPRIHTEDRVKIWLACGTHLDFLRGFLDTRGFPMRIADVHDPVNEEPIRDSPNY</sequence>
<keyword evidence="2" id="KW-1185">Reference proteome</keyword>
<protein>
    <recommendedName>
        <fullName evidence="3">Acetone carboxylase</fullName>
    </recommendedName>
</protein>
<dbReference type="EMBL" id="JBHUNF010000001">
    <property type="protein sequence ID" value="MFD2673923.1"/>
    <property type="molecule type" value="Genomic_DNA"/>
</dbReference>
<dbReference type="Proteomes" id="UP001597453">
    <property type="component" value="Unassembled WGS sequence"/>
</dbReference>
<accession>A0ABW5RFS0</accession>